<dbReference type="EMBL" id="MDTU01000001">
    <property type="protein sequence ID" value="ODN43852.1"/>
    <property type="molecule type" value="Genomic_DNA"/>
</dbReference>
<evidence type="ECO:0000313" key="2">
    <source>
        <dbReference type="EMBL" id="ODN43852.1"/>
    </source>
</evidence>
<proteinExistence type="predicted"/>
<keyword evidence="3" id="KW-1185">Reference proteome</keyword>
<comment type="caution">
    <text evidence="2">The sequence shown here is derived from an EMBL/GenBank/DDBJ whole genome shotgun (WGS) entry which is preliminary data.</text>
</comment>
<reference evidence="2 3" key="1">
    <citation type="submission" date="2016-08" db="EMBL/GenBank/DDBJ databases">
        <title>Draft genome sequence of Candidatus Piscirickettsia litoralis, from seawater.</title>
        <authorList>
            <person name="Wan X."/>
            <person name="Lee A.J."/>
            <person name="Hou S."/>
            <person name="Donachie S.P."/>
        </authorList>
    </citation>
    <scope>NUCLEOTIDE SEQUENCE [LARGE SCALE GENOMIC DNA]</scope>
    <source>
        <strain evidence="2 3">Y2</strain>
    </source>
</reference>
<protein>
    <recommendedName>
        <fullName evidence="4">Intracellular multiplication protein IcmV</fullName>
    </recommendedName>
</protein>
<sequence>MFKKIGRGLKAATSYSFLKESFSFVFSTSKKVLTIPPEHECNGKIAIESLNVTEQELKTAKSAFRLLMWVYLIFFLIIFTYTLTCFVSGALFTGVVGFAASLACLSLAFKYSFWLVQLKMGYLGLTFKDWRENLWK</sequence>
<evidence type="ECO:0008006" key="4">
    <source>
        <dbReference type="Google" id="ProtNLM"/>
    </source>
</evidence>
<evidence type="ECO:0000313" key="3">
    <source>
        <dbReference type="Proteomes" id="UP000094329"/>
    </source>
</evidence>
<evidence type="ECO:0000256" key="1">
    <source>
        <dbReference type="SAM" id="Phobius"/>
    </source>
</evidence>
<accession>A0ABX3A6J2</accession>
<feature type="transmembrane region" description="Helical" evidence="1">
    <location>
        <begin position="66"/>
        <end position="84"/>
    </location>
</feature>
<keyword evidence="1" id="KW-0812">Transmembrane</keyword>
<name>A0ABX3A6J2_9GAMM</name>
<dbReference type="Proteomes" id="UP000094329">
    <property type="component" value="Unassembled WGS sequence"/>
</dbReference>
<keyword evidence="1" id="KW-1133">Transmembrane helix</keyword>
<organism evidence="2 3">
    <name type="scientific">Piscirickettsia litoralis</name>
    <dbReference type="NCBI Taxonomy" id="1891921"/>
    <lineage>
        <taxon>Bacteria</taxon>
        <taxon>Pseudomonadati</taxon>
        <taxon>Pseudomonadota</taxon>
        <taxon>Gammaproteobacteria</taxon>
        <taxon>Thiotrichales</taxon>
        <taxon>Piscirickettsiaceae</taxon>
        <taxon>Piscirickettsia</taxon>
    </lineage>
</organism>
<keyword evidence="1" id="KW-0472">Membrane</keyword>
<gene>
    <name evidence="2" type="ORF">BGC07_14345</name>
</gene>
<feature type="transmembrane region" description="Helical" evidence="1">
    <location>
        <begin position="90"/>
        <end position="109"/>
    </location>
</feature>
<dbReference type="RefSeq" id="WP_069313648.1">
    <property type="nucleotide sequence ID" value="NZ_MDTU01000001.1"/>
</dbReference>